<dbReference type="PRINTS" id="PR00344">
    <property type="entry name" value="BCTRLSENSOR"/>
</dbReference>
<dbReference type="InterPro" id="IPR004358">
    <property type="entry name" value="Sig_transdc_His_kin-like_C"/>
</dbReference>
<evidence type="ECO:0000313" key="7">
    <source>
        <dbReference type="EMBL" id="MBL0766953.1"/>
    </source>
</evidence>
<keyword evidence="5 7" id="KW-0418">Kinase</keyword>
<dbReference type="Proteomes" id="UP000642920">
    <property type="component" value="Unassembled WGS sequence"/>
</dbReference>
<dbReference type="PROSITE" id="PS50109">
    <property type="entry name" value="HIS_KIN"/>
    <property type="match status" value="1"/>
</dbReference>
<dbReference type="RefSeq" id="WP_201924081.1">
    <property type="nucleotide sequence ID" value="NZ_JAERQG010000005.1"/>
</dbReference>
<dbReference type="GO" id="GO:0007234">
    <property type="term" value="P:osmosensory signaling via phosphorelay pathway"/>
    <property type="evidence" value="ECO:0007669"/>
    <property type="project" value="TreeGrafter"/>
</dbReference>
<dbReference type="AlphaFoldDB" id="A0A937DIF4"/>
<evidence type="ECO:0000259" key="6">
    <source>
        <dbReference type="PROSITE" id="PS50109"/>
    </source>
</evidence>
<dbReference type="EC" id="2.7.13.3" evidence="2"/>
<evidence type="ECO:0000256" key="4">
    <source>
        <dbReference type="ARBA" id="ARBA00022679"/>
    </source>
</evidence>
<dbReference type="InterPro" id="IPR036890">
    <property type="entry name" value="HATPase_C_sf"/>
</dbReference>
<dbReference type="EMBL" id="JAERQG010000005">
    <property type="protein sequence ID" value="MBL0766953.1"/>
    <property type="molecule type" value="Genomic_DNA"/>
</dbReference>
<evidence type="ECO:0000256" key="1">
    <source>
        <dbReference type="ARBA" id="ARBA00000085"/>
    </source>
</evidence>
<keyword evidence="4" id="KW-0808">Transferase</keyword>
<evidence type="ECO:0000256" key="5">
    <source>
        <dbReference type="ARBA" id="ARBA00022777"/>
    </source>
</evidence>
<dbReference type="PANTHER" id="PTHR42878:SF13">
    <property type="entry name" value="HISTIDINE KINASE"/>
    <property type="match status" value="1"/>
</dbReference>
<keyword evidence="3" id="KW-0597">Phosphoprotein</keyword>
<sequence length="222" mass="25263">MVLKKEEKLKSLIARITHDILSPIHTMKGIAQLTKEESDLSRKNEYASILLQTSTDLTTRVEELIREYFEPDHSVTDIDLIETSQNVLNQLNPPDDVTIEVYSHGPNSYQGNYNKLFSILQNLVDNAIKYRDSEKKKCFVHVRFDQTNDGLIIAVSDNGLGIPIELQRKIFKERFRVNVSVQGYGLGLYIVQSLVDELDGKIEIESTTSGTTFYIKLPKKNG</sequence>
<dbReference type="GO" id="GO:0000155">
    <property type="term" value="F:phosphorelay sensor kinase activity"/>
    <property type="evidence" value="ECO:0007669"/>
    <property type="project" value="InterPro"/>
</dbReference>
<keyword evidence="8" id="KW-1185">Reference proteome</keyword>
<dbReference type="Pfam" id="PF02518">
    <property type="entry name" value="HATPase_c"/>
    <property type="match status" value="1"/>
</dbReference>
<accession>A0A937DIF4</accession>
<proteinExistence type="predicted"/>
<dbReference type="InterPro" id="IPR005467">
    <property type="entry name" value="His_kinase_dom"/>
</dbReference>
<dbReference type="Gene3D" id="3.30.565.10">
    <property type="entry name" value="Histidine kinase-like ATPase, C-terminal domain"/>
    <property type="match status" value="1"/>
</dbReference>
<dbReference type="InterPro" id="IPR036097">
    <property type="entry name" value="HisK_dim/P_sf"/>
</dbReference>
<dbReference type="InterPro" id="IPR003661">
    <property type="entry name" value="HisK_dim/P_dom"/>
</dbReference>
<gene>
    <name evidence="7" type="ORF">JKP34_16925</name>
</gene>
<dbReference type="GO" id="GO:0000156">
    <property type="term" value="F:phosphorelay response regulator activity"/>
    <property type="evidence" value="ECO:0007669"/>
    <property type="project" value="TreeGrafter"/>
</dbReference>
<feature type="domain" description="Histidine kinase" evidence="6">
    <location>
        <begin position="15"/>
        <end position="221"/>
    </location>
</feature>
<dbReference type="InterPro" id="IPR050351">
    <property type="entry name" value="BphY/WalK/GraS-like"/>
</dbReference>
<dbReference type="InterPro" id="IPR003594">
    <property type="entry name" value="HATPase_dom"/>
</dbReference>
<protein>
    <recommendedName>
        <fullName evidence="2">histidine kinase</fullName>
        <ecNumber evidence="2">2.7.13.3</ecNumber>
    </recommendedName>
</protein>
<organism evidence="7 8">
    <name type="scientific">Marivirga atlantica</name>
    <dbReference type="NCBI Taxonomy" id="1548457"/>
    <lineage>
        <taxon>Bacteria</taxon>
        <taxon>Pseudomonadati</taxon>
        <taxon>Bacteroidota</taxon>
        <taxon>Cytophagia</taxon>
        <taxon>Cytophagales</taxon>
        <taxon>Marivirgaceae</taxon>
        <taxon>Marivirga</taxon>
    </lineage>
</organism>
<evidence type="ECO:0000313" key="8">
    <source>
        <dbReference type="Proteomes" id="UP000642920"/>
    </source>
</evidence>
<evidence type="ECO:0000256" key="3">
    <source>
        <dbReference type="ARBA" id="ARBA00022553"/>
    </source>
</evidence>
<dbReference type="SMART" id="SM00387">
    <property type="entry name" value="HATPase_c"/>
    <property type="match status" value="1"/>
</dbReference>
<dbReference type="GO" id="GO:0030295">
    <property type="term" value="F:protein kinase activator activity"/>
    <property type="evidence" value="ECO:0007669"/>
    <property type="project" value="TreeGrafter"/>
</dbReference>
<reference evidence="7" key="1">
    <citation type="submission" date="2021-01" db="EMBL/GenBank/DDBJ databases">
        <title>Marivirga sp. nov., isolated from intertidal surface sediments.</title>
        <authorList>
            <person name="Zhang M."/>
        </authorList>
    </citation>
    <scope>NUCLEOTIDE SEQUENCE</scope>
    <source>
        <strain evidence="7">SM1354</strain>
    </source>
</reference>
<dbReference type="SUPFAM" id="SSF47384">
    <property type="entry name" value="Homodimeric domain of signal transducing histidine kinase"/>
    <property type="match status" value="1"/>
</dbReference>
<dbReference type="PANTHER" id="PTHR42878">
    <property type="entry name" value="TWO-COMPONENT HISTIDINE KINASE"/>
    <property type="match status" value="1"/>
</dbReference>
<dbReference type="CDD" id="cd00082">
    <property type="entry name" value="HisKA"/>
    <property type="match status" value="1"/>
</dbReference>
<evidence type="ECO:0000256" key="2">
    <source>
        <dbReference type="ARBA" id="ARBA00012438"/>
    </source>
</evidence>
<dbReference type="SUPFAM" id="SSF55874">
    <property type="entry name" value="ATPase domain of HSP90 chaperone/DNA topoisomerase II/histidine kinase"/>
    <property type="match status" value="1"/>
</dbReference>
<comment type="catalytic activity">
    <reaction evidence="1">
        <text>ATP + protein L-histidine = ADP + protein N-phospho-L-histidine.</text>
        <dbReference type="EC" id="2.7.13.3"/>
    </reaction>
</comment>
<name>A0A937DIF4_9BACT</name>
<dbReference type="CDD" id="cd00075">
    <property type="entry name" value="HATPase"/>
    <property type="match status" value="1"/>
</dbReference>
<comment type="caution">
    <text evidence="7">The sequence shown here is derived from an EMBL/GenBank/DDBJ whole genome shotgun (WGS) entry which is preliminary data.</text>
</comment>